<reference evidence="1" key="1">
    <citation type="submission" date="2022-02" db="EMBL/GenBank/DDBJ databases">
        <title>Plant Genome Project.</title>
        <authorList>
            <person name="Zhang R.-G."/>
        </authorList>
    </citation>
    <scope>NUCLEOTIDE SEQUENCE</scope>
    <source>
        <strain evidence="1">AT1</strain>
    </source>
</reference>
<proteinExistence type="predicted"/>
<comment type="caution">
    <text evidence="1">The sequence shown here is derived from an EMBL/GenBank/DDBJ whole genome shotgun (WGS) entry which is preliminary data.</text>
</comment>
<keyword evidence="2" id="KW-1185">Reference proteome</keyword>
<accession>A0ACC0MC67</accession>
<gene>
    <name evidence="1" type="ORF">RHMOL_Rhmol09G0111300</name>
</gene>
<evidence type="ECO:0000313" key="1">
    <source>
        <dbReference type="EMBL" id="KAI8538537.1"/>
    </source>
</evidence>
<protein>
    <submittedName>
        <fullName evidence="1">Uncharacterized protein</fullName>
    </submittedName>
</protein>
<dbReference type="Proteomes" id="UP001062846">
    <property type="component" value="Chromosome 9"/>
</dbReference>
<dbReference type="EMBL" id="CM046396">
    <property type="protein sequence ID" value="KAI8538537.1"/>
    <property type="molecule type" value="Genomic_DNA"/>
</dbReference>
<evidence type="ECO:0000313" key="2">
    <source>
        <dbReference type="Proteomes" id="UP001062846"/>
    </source>
</evidence>
<sequence length="265" mass="29286">MAMSLFGSKPKASGESTKEGNIKAKVMGPGKKRGPSTTQTLRKSQRIQKEGGSPNGATSSLPTEPIANHAEGMSGMVALPSKLPTSPTDGTNQHSSLPNVGGSTGSTLIPSKKRARGPTRGINVDRERKNLRHPIPVEIDREAMAIVGDYASSVAYVIGESIRSHAPVQDIGKSLREKNAQKSLKYNHTSGSQSFVARASKFVKKENKEQSFPERFKDTHIRHRHEEEVWINDKAKEVHVRMNFTKFYYICSVYCVPYLLWLQKI</sequence>
<organism evidence="1 2">
    <name type="scientific">Rhododendron molle</name>
    <name type="common">Chinese azalea</name>
    <name type="synonym">Azalea mollis</name>
    <dbReference type="NCBI Taxonomy" id="49168"/>
    <lineage>
        <taxon>Eukaryota</taxon>
        <taxon>Viridiplantae</taxon>
        <taxon>Streptophyta</taxon>
        <taxon>Embryophyta</taxon>
        <taxon>Tracheophyta</taxon>
        <taxon>Spermatophyta</taxon>
        <taxon>Magnoliopsida</taxon>
        <taxon>eudicotyledons</taxon>
        <taxon>Gunneridae</taxon>
        <taxon>Pentapetalae</taxon>
        <taxon>asterids</taxon>
        <taxon>Ericales</taxon>
        <taxon>Ericaceae</taxon>
        <taxon>Ericoideae</taxon>
        <taxon>Rhodoreae</taxon>
        <taxon>Rhododendron</taxon>
    </lineage>
</organism>
<name>A0ACC0MC67_RHOML</name>